<proteinExistence type="predicted"/>
<keyword evidence="2" id="KW-0378">Hydrolase</keyword>
<dbReference type="AlphaFoldDB" id="A0A4R5BD08"/>
<dbReference type="PANTHER" id="PTHR43433">
    <property type="entry name" value="HYDROLASE, ALPHA/BETA FOLD FAMILY PROTEIN"/>
    <property type="match status" value="1"/>
</dbReference>
<dbReference type="InterPro" id="IPR029058">
    <property type="entry name" value="AB_hydrolase_fold"/>
</dbReference>
<comment type="caution">
    <text evidence="2">The sequence shown here is derived from an EMBL/GenBank/DDBJ whole genome shotgun (WGS) entry which is preliminary data.</text>
</comment>
<dbReference type="PRINTS" id="PR00111">
    <property type="entry name" value="ABHYDROLASE"/>
</dbReference>
<dbReference type="PANTHER" id="PTHR43433:SF1">
    <property type="entry name" value="BLL5160 PROTEIN"/>
    <property type="match status" value="1"/>
</dbReference>
<sequence length="302" mass="32006">MTGAHHVVRPARLMDLPGGPVEYRLEERGARAVLVLHGGHMRAGLALGEEVLAEDDCTILAPSRPGYGRTPLSTGTSADGFADTVAQLCLHLGIDRLAAVVGQSAGGPTAVTMAARHPALVQRLILQSAVSFLPWPGRATRLGGRVVFAPHAERATWRAMHTLVRRAPDTGLRLVMRGLTTKPIGPVVAALAPAHRSLLVELFGQMRSGSGFHNDLHQMNTTALHDGHGTSSTRRAAEQVTQTTLVVASPHDGAVGFAHAQALADAIPRARLITSRADSHMIWFGSDYPTIADTITGFLSQP</sequence>
<protein>
    <submittedName>
        <fullName evidence="2">Alpha/beta hydrolase</fullName>
    </submittedName>
</protein>
<dbReference type="Gene3D" id="3.40.50.1820">
    <property type="entry name" value="alpha/beta hydrolase"/>
    <property type="match status" value="1"/>
</dbReference>
<evidence type="ECO:0000259" key="1">
    <source>
        <dbReference type="Pfam" id="PF00561"/>
    </source>
</evidence>
<dbReference type="SUPFAM" id="SSF53474">
    <property type="entry name" value="alpha/beta-Hydrolases"/>
    <property type="match status" value="1"/>
</dbReference>
<dbReference type="EMBL" id="SMKY01000045">
    <property type="protein sequence ID" value="TDD84398.1"/>
    <property type="molecule type" value="Genomic_DNA"/>
</dbReference>
<name>A0A4R5BD08_9ACTN</name>
<dbReference type="OrthoDB" id="3249793at2"/>
<feature type="domain" description="AB hydrolase-1" evidence="1">
    <location>
        <begin position="33"/>
        <end position="280"/>
    </location>
</feature>
<dbReference type="RefSeq" id="WP_132197397.1">
    <property type="nucleotide sequence ID" value="NZ_SMKY01000045.1"/>
</dbReference>
<accession>A0A4R5BD08</accession>
<dbReference type="Proteomes" id="UP000295578">
    <property type="component" value="Unassembled WGS sequence"/>
</dbReference>
<evidence type="ECO:0000313" key="2">
    <source>
        <dbReference type="EMBL" id="TDD84398.1"/>
    </source>
</evidence>
<dbReference type="InterPro" id="IPR000073">
    <property type="entry name" value="AB_hydrolase_1"/>
</dbReference>
<keyword evidence="3" id="KW-1185">Reference proteome</keyword>
<organism evidence="2 3">
    <name type="scientific">Actinomadura darangshiensis</name>
    <dbReference type="NCBI Taxonomy" id="705336"/>
    <lineage>
        <taxon>Bacteria</taxon>
        <taxon>Bacillati</taxon>
        <taxon>Actinomycetota</taxon>
        <taxon>Actinomycetes</taxon>
        <taxon>Streptosporangiales</taxon>
        <taxon>Thermomonosporaceae</taxon>
        <taxon>Actinomadura</taxon>
    </lineage>
</organism>
<dbReference type="GO" id="GO:0016787">
    <property type="term" value="F:hydrolase activity"/>
    <property type="evidence" value="ECO:0007669"/>
    <property type="project" value="UniProtKB-KW"/>
</dbReference>
<dbReference type="InterPro" id="IPR050471">
    <property type="entry name" value="AB_hydrolase"/>
</dbReference>
<evidence type="ECO:0000313" key="3">
    <source>
        <dbReference type="Proteomes" id="UP000295578"/>
    </source>
</evidence>
<dbReference type="Pfam" id="PF00561">
    <property type="entry name" value="Abhydrolase_1"/>
    <property type="match status" value="1"/>
</dbReference>
<gene>
    <name evidence="2" type="ORF">E1293_13095</name>
</gene>
<reference evidence="2 3" key="1">
    <citation type="submission" date="2019-03" db="EMBL/GenBank/DDBJ databases">
        <title>Draft genome sequences of novel Actinobacteria.</title>
        <authorList>
            <person name="Sahin N."/>
            <person name="Ay H."/>
            <person name="Saygin H."/>
        </authorList>
    </citation>
    <scope>NUCLEOTIDE SEQUENCE [LARGE SCALE GENOMIC DNA]</scope>
    <source>
        <strain evidence="2 3">DSM 45941</strain>
    </source>
</reference>